<gene>
    <name evidence="2" type="ORF">IRI77_28910</name>
</gene>
<protein>
    <submittedName>
        <fullName evidence="2">PadR family transcriptional regulator</fullName>
    </submittedName>
</protein>
<dbReference type="SUPFAM" id="SSF46785">
    <property type="entry name" value="Winged helix' DNA-binding domain"/>
    <property type="match status" value="1"/>
</dbReference>
<keyword evidence="3" id="KW-1185">Reference proteome</keyword>
<dbReference type="EMBL" id="CP063849">
    <property type="protein sequence ID" value="QOY86772.1"/>
    <property type="molecule type" value="Genomic_DNA"/>
</dbReference>
<dbReference type="AlphaFoldDB" id="A0A7S7NN96"/>
<dbReference type="InterPro" id="IPR036388">
    <property type="entry name" value="WH-like_DNA-bd_sf"/>
</dbReference>
<dbReference type="InterPro" id="IPR052509">
    <property type="entry name" value="Metal_resp_DNA-bind_regulator"/>
</dbReference>
<dbReference type="Pfam" id="PF03551">
    <property type="entry name" value="PadR"/>
    <property type="match status" value="1"/>
</dbReference>
<dbReference type="KEGG" id="pfer:IRI77_28910"/>
<dbReference type="InterPro" id="IPR017799">
    <property type="entry name" value="Tscrpt_reg_PadR_acidobac-type"/>
</dbReference>
<dbReference type="InterPro" id="IPR005149">
    <property type="entry name" value="Tscrpt_reg_PadR_N"/>
</dbReference>
<dbReference type="PANTHER" id="PTHR33169">
    <property type="entry name" value="PADR-FAMILY TRANSCRIPTIONAL REGULATOR"/>
    <property type="match status" value="1"/>
</dbReference>
<dbReference type="NCBIfam" id="TIGR03433">
    <property type="entry name" value="padR_acidobact"/>
    <property type="match status" value="1"/>
</dbReference>
<dbReference type="InterPro" id="IPR036390">
    <property type="entry name" value="WH_DNA-bd_sf"/>
</dbReference>
<evidence type="ECO:0000259" key="1">
    <source>
        <dbReference type="Pfam" id="PF03551"/>
    </source>
</evidence>
<reference evidence="2 3" key="1">
    <citation type="submission" date="2020-10" db="EMBL/GenBank/DDBJ databases">
        <title>Complete genome sequence of Paludibaculum fermentans P105T, a facultatively anaerobic acidobacterium capable of dissimilatory Fe(III) reduction.</title>
        <authorList>
            <person name="Dedysh S.N."/>
            <person name="Beletsky A.V."/>
            <person name="Kulichevskaya I.S."/>
            <person name="Mardanov A.V."/>
            <person name="Ravin N.V."/>
        </authorList>
    </citation>
    <scope>NUCLEOTIDE SEQUENCE [LARGE SCALE GENOMIC DNA]</scope>
    <source>
        <strain evidence="2 3">P105</strain>
    </source>
</reference>
<accession>A0A7S7NN96</accession>
<dbReference type="Proteomes" id="UP000593892">
    <property type="component" value="Chromosome"/>
</dbReference>
<evidence type="ECO:0000313" key="2">
    <source>
        <dbReference type="EMBL" id="QOY86772.1"/>
    </source>
</evidence>
<dbReference type="PANTHER" id="PTHR33169:SF14">
    <property type="entry name" value="TRANSCRIPTIONAL REGULATOR RV3488"/>
    <property type="match status" value="1"/>
</dbReference>
<organism evidence="2 3">
    <name type="scientific">Paludibaculum fermentans</name>
    <dbReference type="NCBI Taxonomy" id="1473598"/>
    <lineage>
        <taxon>Bacteria</taxon>
        <taxon>Pseudomonadati</taxon>
        <taxon>Acidobacteriota</taxon>
        <taxon>Terriglobia</taxon>
        <taxon>Bryobacterales</taxon>
        <taxon>Bryobacteraceae</taxon>
        <taxon>Paludibaculum</taxon>
    </lineage>
</organism>
<evidence type="ECO:0000313" key="3">
    <source>
        <dbReference type="Proteomes" id="UP000593892"/>
    </source>
</evidence>
<name>A0A7S7NN96_PALFE</name>
<feature type="domain" description="Transcription regulator PadR N-terminal" evidence="1">
    <location>
        <begin position="17"/>
        <end position="90"/>
    </location>
</feature>
<dbReference type="Gene3D" id="1.10.10.10">
    <property type="entry name" value="Winged helix-like DNA-binding domain superfamily/Winged helix DNA-binding domain"/>
    <property type="match status" value="1"/>
</dbReference>
<sequence length="109" mass="12551">MEPKKSDLLQGTLDLLVLKTLASGPLHGYAIAQRILVASRETLDVQQGSLYPALHRLERKRLVEAEWRESENGRMAKFYTLTKLGRTQLEAELDQWKLYAQSIRWVLEA</sequence>
<proteinExistence type="predicted"/>
<dbReference type="RefSeq" id="WP_194448441.1">
    <property type="nucleotide sequence ID" value="NZ_CP063849.1"/>
</dbReference>